<protein>
    <submittedName>
        <fullName evidence="7">Choline dehydrogenase</fullName>
    </submittedName>
</protein>
<dbReference type="GO" id="GO:0050660">
    <property type="term" value="F:flavin adenine dinucleotide binding"/>
    <property type="evidence" value="ECO:0007669"/>
    <property type="project" value="InterPro"/>
</dbReference>
<dbReference type="EMBL" id="FNPB01000001">
    <property type="protein sequence ID" value="SDX63922.1"/>
    <property type="molecule type" value="Genomic_DNA"/>
</dbReference>
<evidence type="ECO:0000259" key="6">
    <source>
        <dbReference type="Pfam" id="PF05199"/>
    </source>
</evidence>
<sequence>MTEPSESYDYVVVGAGTAGCAVATRLSAAPDRSVLVLEAGKPDHERSIHVPSEVGQLFKTDVDWEYYTEPQEELHGRELFWPRGKVLGGSSSINAMIHIRGHPADFDGWAAMGNEGWSYDDLLPYFKRSENNQHRRNEYHGVGGPLNVTDLESPYDLSRVFVDAAAEVGHQRNHDFNGERQEGVGLFQVTQKDGQRHSAAAAYLKPALVERSNLDARTGAQVTGLRFDGDTVVGVEYETDGERRAVAAAEEVVLSAGTINSAQLLMLSGIGPTDHLKAHGIDVRADRPGVGRNLQDHLFITTHYEATGAETRDDVGTLDDVVEFHTQRSGRLTSNGGEAGLFFRTDPDLDRPDVQFHFGPGFFMRHGYENPDEGRGFYIGATQLRPDSRGRITLRSADPFDDPAIDPRYLTAPGDVETLVEGVREARRVAQAEPFDEYRGEELWPGEDAQTDEELAEHVREKAQTIYHPVGTCKMGDGEMAVVDDRLRVHGVSGLRVADASVMPQIVSGNTNAATLAIGEKAADLIAADE</sequence>
<feature type="domain" description="Glucose-methanol-choline oxidoreductase C-terminal" evidence="6">
    <location>
        <begin position="386"/>
        <end position="519"/>
    </location>
</feature>
<feature type="domain" description="Glucose-methanol-choline oxidoreductase N-terminal" evidence="5">
    <location>
        <begin position="8"/>
        <end position="298"/>
    </location>
</feature>
<evidence type="ECO:0000256" key="2">
    <source>
        <dbReference type="ARBA" id="ARBA00010790"/>
    </source>
</evidence>
<reference evidence="8" key="1">
    <citation type="submission" date="2016-10" db="EMBL/GenBank/DDBJ databases">
        <authorList>
            <person name="Varghese N."/>
            <person name="Submissions S."/>
        </authorList>
    </citation>
    <scope>NUCLEOTIDE SEQUENCE [LARGE SCALE GENOMIC DNA]</scope>
    <source>
        <strain evidence="8">CGMCC 1.10118</strain>
    </source>
</reference>
<dbReference type="Gene3D" id="3.30.560.10">
    <property type="entry name" value="Glucose Oxidase, domain 3"/>
    <property type="match status" value="1"/>
</dbReference>
<dbReference type="Pfam" id="PF05199">
    <property type="entry name" value="GMC_oxred_C"/>
    <property type="match status" value="1"/>
</dbReference>
<dbReference type="PIRSF" id="PIRSF000137">
    <property type="entry name" value="Alcohol_oxidase"/>
    <property type="match status" value="1"/>
</dbReference>
<keyword evidence="3" id="KW-0285">Flavoprotein</keyword>
<dbReference type="GO" id="GO:0016614">
    <property type="term" value="F:oxidoreductase activity, acting on CH-OH group of donors"/>
    <property type="evidence" value="ECO:0007669"/>
    <property type="project" value="InterPro"/>
</dbReference>
<comment type="cofactor">
    <cofactor evidence="1">
        <name>FAD</name>
        <dbReference type="ChEBI" id="CHEBI:57692"/>
    </cofactor>
</comment>
<evidence type="ECO:0000256" key="4">
    <source>
        <dbReference type="ARBA" id="ARBA00022827"/>
    </source>
</evidence>
<gene>
    <name evidence="7" type="ORF">SAMN04487946_101478</name>
</gene>
<keyword evidence="8" id="KW-1185">Reference proteome</keyword>
<name>A0A1H3DBN2_9EURY</name>
<comment type="similarity">
    <text evidence="2">Belongs to the GMC oxidoreductase family.</text>
</comment>
<organism evidence="7 8">
    <name type="scientific">Halobellus clavatus</name>
    <dbReference type="NCBI Taxonomy" id="660517"/>
    <lineage>
        <taxon>Archaea</taxon>
        <taxon>Methanobacteriati</taxon>
        <taxon>Methanobacteriota</taxon>
        <taxon>Stenosarchaea group</taxon>
        <taxon>Halobacteria</taxon>
        <taxon>Halobacteriales</taxon>
        <taxon>Haloferacaceae</taxon>
        <taxon>Halobellus</taxon>
    </lineage>
</organism>
<dbReference type="SUPFAM" id="SSF51905">
    <property type="entry name" value="FAD/NAD(P)-binding domain"/>
    <property type="match status" value="1"/>
</dbReference>
<dbReference type="RefSeq" id="WP_089764716.1">
    <property type="nucleotide sequence ID" value="NZ_FNPB01000001.1"/>
</dbReference>
<evidence type="ECO:0000259" key="5">
    <source>
        <dbReference type="Pfam" id="PF00732"/>
    </source>
</evidence>
<keyword evidence="4" id="KW-0274">FAD</keyword>
<dbReference type="InterPro" id="IPR036188">
    <property type="entry name" value="FAD/NAD-bd_sf"/>
</dbReference>
<dbReference type="InterPro" id="IPR000172">
    <property type="entry name" value="GMC_OxRdtase_N"/>
</dbReference>
<dbReference type="STRING" id="660517.SAMN04487946_101478"/>
<dbReference type="PANTHER" id="PTHR11552">
    <property type="entry name" value="GLUCOSE-METHANOL-CHOLINE GMC OXIDOREDUCTASE"/>
    <property type="match status" value="1"/>
</dbReference>
<dbReference type="Pfam" id="PF00732">
    <property type="entry name" value="GMC_oxred_N"/>
    <property type="match status" value="1"/>
</dbReference>
<dbReference type="PANTHER" id="PTHR11552:SF147">
    <property type="entry name" value="CHOLINE DEHYDROGENASE, MITOCHONDRIAL"/>
    <property type="match status" value="1"/>
</dbReference>
<dbReference type="InterPro" id="IPR012132">
    <property type="entry name" value="GMC_OxRdtase"/>
</dbReference>
<dbReference type="Gene3D" id="3.50.50.60">
    <property type="entry name" value="FAD/NAD(P)-binding domain"/>
    <property type="match status" value="1"/>
</dbReference>
<dbReference type="AlphaFoldDB" id="A0A1H3DBN2"/>
<dbReference type="InterPro" id="IPR007867">
    <property type="entry name" value="GMC_OxRtase_C"/>
</dbReference>
<dbReference type="SUPFAM" id="SSF54373">
    <property type="entry name" value="FAD-linked reductases, C-terminal domain"/>
    <property type="match status" value="1"/>
</dbReference>
<evidence type="ECO:0000256" key="1">
    <source>
        <dbReference type="ARBA" id="ARBA00001974"/>
    </source>
</evidence>
<evidence type="ECO:0000256" key="3">
    <source>
        <dbReference type="ARBA" id="ARBA00022630"/>
    </source>
</evidence>
<accession>A0A1H3DBN2</accession>
<proteinExistence type="inferred from homology"/>
<dbReference type="OrthoDB" id="212451at2157"/>
<evidence type="ECO:0000313" key="8">
    <source>
        <dbReference type="Proteomes" id="UP000199170"/>
    </source>
</evidence>
<evidence type="ECO:0000313" key="7">
    <source>
        <dbReference type="EMBL" id="SDX63922.1"/>
    </source>
</evidence>
<dbReference type="Proteomes" id="UP000199170">
    <property type="component" value="Unassembled WGS sequence"/>
</dbReference>